<dbReference type="InterPro" id="IPR001611">
    <property type="entry name" value="Leu-rich_rpt"/>
</dbReference>
<dbReference type="InterPro" id="IPR032675">
    <property type="entry name" value="LRR_dom_sf"/>
</dbReference>
<keyword evidence="2" id="KW-0677">Repeat</keyword>
<organism evidence="3 4">
    <name type="scientific">Leptospira interrogans str. 2002000626</name>
    <dbReference type="NCBI Taxonomy" id="996803"/>
    <lineage>
        <taxon>Bacteria</taxon>
        <taxon>Pseudomonadati</taxon>
        <taxon>Spirochaetota</taxon>
        <taxon>Spirochaetia</taxon>
        <taxon>Leptospirales</taxon>
        <taxon>Leptospiraceae</taxon>
        <taxon>Leptospira</taxon>
    </lineage>
</organism>
<dbReference type="PANTHER" id="PTHR48051:SF1">
    <property type="entry name" value="RAS SUPPRESSOR PROTEIN 1"/>
    <property type="match status" value="1"/>
</dbReference>
<evidence type="ECO:0000256" key="1">
    <source>
        <dbReference type="ARBA" id="ARBA00022614"/>
    </source>
</evidence>
<keyword evidence="1" id="KW-0433">Leucine-rich repeat</keyword>
<dbReference type="SMART" id="SM00369">
    <property type="entry name" value="LRR_TYP"/>
    <property type="match status" value="2"/>
</dbReference>
<gene>
    <name evidence="3" type="ORF">LEP1GSC029_4514</name>
</gene>
<evidence type="ECO:0000313" key="3">
    <source>
        <dbReference type="EMBL" id="EMY06385.1"/>
    </source>
</evidence>
<sequence>MLDLSHNRLTTLPSEIGQLHNLTELYLQYNRIKTLPEEIARLQNLRKLTLYENPIPPQELDKIRKLLPNCEIRF</sequence>
<dbReference type="EMBL" id="AFJL02000041">
    <property type="protein sequence ID" value="EMY06385.1"/>
    <property type="molecule type" value="Genomic_DNA"/>
</dbReference>
<dbReference type="PANTHER" id="PTHR48051">
    <property type="match status" value="1"/>
</dbReference>
<name>A0A829DBH4_LEPIR</name>
<dbReference type="Proteomes" id="UP000012329">
    <property type="component" value="Unassembled WGS sequence"/>
</dbReference>
<dbReference type="InterPro" id="IPR050216">
    <property type="entry name" value="LRR_domain-containing"/>
</dbReference>
<reference evidence="3 4" key="1">
    <citation type="submission" date="2013-02" db="EMBL/GenBank/DDBJ databases">
        <authorList>
            <person name="Harkins D.M."/>
            <person name="Durkin A.S."/>
            <person name="Brinkac L.M."/>
            <person name="Haft D.H."/>
            <person name="Selengut J.D."/>
            <person name="Sanka R."/>
            <person name="DePew J."/>
            <person name="Purushe J."/>
            <person name="Whelen A.C."/>
            <person name="Vinetz J.M."/>
            <person name="Sutton G.G."/>
            <person name="Nierman W.C."/>
            <person name="Fouts D.E."/>
        </authorList>
    </citation>
    <scope>NUCLEOTIDE SEQUENCE [LARGE SCALE GENOMIC DNA]</scope>
    <source>
        <strain evidence="3 4">2002000626</strain>
    </source>
</reference>
<evidence type="ECO:0000313" key="4">
    <source>
        <dbReference type="Proteomes" id="UP000012329"/>
    </source>
</evidence>
<dbReference type="Gene3D" id="3.80.10.10">
    <property type="entry name" value="Ribonuclease Inhibitor"/>
    <property type="match status" value="1"/>
</dbReference>
<evidence type="ECO:0000256" key="2">
    <source>
        <dbReference type="ARBA" id="ARBA00022737"/>
    </source>
</evidence>
<dbReference type="InterPro" id="IPR003591">
    <property type="entry name" value="Leu-rich_rpt_typical-subtyp"/>
</dbReference>
<dbReference type="GO" id="GO:0005737">
    <property type="term" value="C:cytoplasm"/>
    <property type="evidence" value="ECO:0007669"/>
    <property type="project" value="TreeGrafter"/>
</dbReference>
<dbReference type="PROSITE" id="PS51450">
    <property type="entry name" value="LRR"/>
    <property type="match status" value="1"/>
</dbReference>
<dbReference type="SUPFAM" id="SSF52075">
    <property type="entry name" value="Outer arm dynein light chain 1"/>
    <property type="match status" value="1"/>
</dbReference>
<dbReference type="Pfam" id="PF13855">
    <property type="entry name" value="LRR_8"/>
    <property type="match status" value="1"/>
</dbReference>
<proteinExistence type="predicted"/>
<accession>A0A829DBH4</accession>
<dbReference type="AlphaFoldDB" id="A0A829DBH4"/>
<protein>
    <submittedName>
        <fullName evidence="3">Leucine rich repeat protein</fullName>
    </submittedName>
</protein>
<comment type="caution">
    <text evidence="3">The sequence shown here is derived from an EMBL/GenBank/DDBJ whole genome shotgun (WGS) entry which is preliminary data.</text>
</comment>